<dbReference type="InterPro" id="IPR010297">
    <property type="entry name" value="DUF900_hydrolase"/>
</dbReference>
<dbReference type="RefSeq" id="WP_244532237.1">
    <property type="nucleotide sequence ID" value="NZ_FOSN01000007.1"/>
</dbReference>
<dbReference type="Proteomes" id="UP000198755">
    <property type="component" value="Unassembled WGS sequence"/>
</dbReference>
<reference evidence="1 2" key="1">
    <citation type="submission" date="2016-10" db="EMBL/GenBank/DDBJ databases">
        <authorList>
            <person name="de Groot N.N."/>
        </authorList>
    </citation>
    <scope>NUCLEOTIDE SEQUENCE [LARGE SCALE GENOMIC DNA]</scope>
    <source>
        <strain evidence="1 2">NE2</strain>
    </source>
</reference>
<protein>
    <submittedName>
        <fullName evidence="1">Esterase/lipase superfamily enzyme</fullName>
    </submittedName>
</protein>
<evidence type="ECO:0000313" key="1">
    <source>
        <dbReference type="EMBL" id="SFK38495.1"/>
    </source>
</evidence>
<gene>
    <name evidence="1" type="ORF">SAMN05444581_10743</name>
</gene>
<dbReference type="SUPFAM" id="SSF53474">
    <property type="entry name" value="alpha/beta-Hydrolases"/>
    <property type="match status" value="1"/>
</dbReference>
<evidence type="ECO:0000313" key="2">
    <source>
        <dbReference type="Proteomes" id="UP000198755"/>
    </source>
</evidence>
<dbReference type="Pfam" id="PF05990">
    <property type="entry name" value="DUF900"/>
    <property type="match status" value="1"/>
</dbReference>
<dbReference type="PANTHER" id="PTHR36513:SF1">
    <property type="entry name" value="TRANSMEMBRANE PROTEIN"/>
    <property type="match status" value="1"/>
</dbReference>
<dbReference type="Gene3D" id="3.40.50.1820">
    <property type="entry name" value="alpha/beta hydrolase"/>
    <property type="match status" value="1"/>
</dbReference>
<dbReference type="PIRSF" id="PIRSF033909">
    <property type="entry name" value="UCP033909"/>
    <property type="match status" value="1"/>
</dbReference>
<name>A0A1I3Z361_9HYPH</name>
<dbReference type="STRING" id="1612308.SAMN05444581_10743"/>
<proteinExistence type="predicted"/>
<dbReference type="PANTHER" id="PTHR36513">
    <property type="entry name" value="ABC TRANSMEMBRANE TYPE-1 DOMAIN-CONTAINING PROTEIN"/>
    <property type="match status" value="1"/>
</dbReference>
<dbReference type="AlphaFoldDB" id="A0A1I3Z361"/>
<organism evidence="1 2">
    <name type="scientific">Methylocapsa palsarum</name>
    <dbReference type="NCBI Taxonomy" id="1612308"/>
    <lineage>
        <taxon>Bacteria</taxon>
        <taxon>Pseudomonadati</taxon>
        <taxon>Pseudomonadota</taxon>
        <taxon>Alphaproteobacteria</taxon>
        <taxon>Hyphomicrobiales</taxon>
        <taxon>Beijerinckiaceae</taxon>
        <taxon>Methylocapsa</taxon>
    </lineage>
</organism>
<accession>A0A1I3Z361</accession>
<sequence>MTSAGLAGCASNIKGFLLPVAESAPDASQVQMIVATTRTRAATPDELFAGGRSQKPQFADIVVSIPPDNARRAGEVEWPKQLPGNPATDFVTLKADVIDKPQAVALFSRLVQKTPGRQVLVFVHGFNNRFEDAVYRFAQIVHDSRVVATPVLFTWPSRGSLFAYGYDRESSNFSRDALENLLRWLSDNPQVSEVSVLAHSMGNWVTLEALRQMAIRDGRVAPKIKTVLLAAPDVDVDLAREQIATMGAQRPKFTLFLSEDDKALAASREVWGAPRLGAVDPDVEPYKTMLASENINVINLTSYKGADGLDHGKFADNPRAIELVGASLASGQTLSDSRVGLGEKILSTTAGAASSIGHAAGVIVSAPVAIVDPLTRDHFNDEVDAFGESMRHVAPPK</sequence>
<dbReference type="InterPro" id="IPR029058">
    <property type="entry name" value="AB_hydrolase_fold"/>
</dbReference>
<dbReference type="EMBL" id="FOSN01000007">
    <property type="protein sequence ID" value="SFK38495.1"/>
    <property type="molecule type" value="Genomic_DNA"/>
</dbReference>
<keyword evidence="2" id="KW-1185">Reference proteome</keyword>
<dbReference type="InterPro" id="IPR014586">
    <property type="entry name" value="UCP033909"/>
</dbReference>